<feature type="transmembrane region" description="Helical" evidence="7">
    <location>
        <begin position="310"/>
        <end position="336"/>
    </location>
</feature>
<dbReference type="PROSITE" id="PS50928">
    <property type="entry name" value="ABC_TM1"/>
    <property type="match status" value="1"/>
</dbReference>
<dbReference type="Gene3D" id="1.10.3720.10">
    <property type="entry name" value="MetI-like"/>
    <property type="match status" value="1"/>
</dbReference>
<accession>A0A7V3VT53</accession>
<reference evidence="9" key="1">
    <citation type="journal article" date="2020" name="mSystems">
        <title>Genome- and Community-Level Interaction Insights into Carbon Utilization and Element Cycling Functions of Hydrothermarchaeota in Hydrothermal Sediment.</title>
        <authorList>
            <person name="Zhou Z."/>
            <person name="Liu Y."/>
            <person name="Xu W."/>
            <person name="Pan J."/>
            <person name="Luo Z.H."/>
            <person name="Li M."/>
        </authorList>
    </citation>
    <scope>NUCLEOTIDE SEQUENCE [LARGE SCALE GENOMIC DNA]</scope>
    <source>
        <strain evidence="9">SpSt-966</strain>
    </source>
</reference>
<keyword evidence="4 7" id="KW-0812">Transmembrane</keyword>
<evidence type="ECO:0000256" key="3">
    <source>
        <dbReference type="ARBA" id="ARBA00022475"/>
    </source>
</evidence>
<feature type="transmembrane region" description="Helical" evidence="7">
    <location>
        <begin position="104"/>
        <end position="125"/>
    </location>
</feature>
<evidence type="ECO:0000313" key="9">
    <source>
        <dbReference type="EMBL" id="HGE75739.1"/>
    </source>
</evidence>
<dbReference type="CDD" id="cd06261">
    <property type="entry name" value="TM_PBP2"/>
    <property type="match status" value="1"/>
</dbReference>
<keyword evidence="2 7" id="KW-0813">Transport</keyword>
<dbReference type="PANTHER" id="PTHR43163:SF6">
    <property type="entry name" value="DIPEPTIDE TRANSPORT SYSTEM PERMEASE PROTEIN DPPB-RELATED"/>
    <property type="match status" value="1"/>
</dbReference>
<evidence type="ECO:0000256" key="1">
    <source>
        <dbReference type="ARBA" id="ARBA00004651"/>
    </source>
</evidence>
<comment type="subcellular location">
    <subcellularLocation>
        <location evidence="1 7">Cell membrane</location>
        <topology evidence="1 7">Multi-pass membrane protein</topology>
    </subcellularLocation>
</comment>
<dbReference type="Pfam" id="PF19300">
    <property type="entry name" value="BPD_transp_1_N"/>
    <property type="match status" value="1"/>
</dbReference>
<feature type="transmembrane region" description="Helical" evidence="7">
    <location>
        <begin position="265"/>
        <end position="290"/>
    </location>
</feature>
<dbReference type="AlphaFoldDB" id="A0A7V3VT53"/>
<evidence type="ECO:0000256" key="6">
    <source>
        <dbReference type="ARBA" id="ARBA00023136"/>
    </source>
</evidence>
<dbReference type="EMBL" id="DTPE01000252">
    <property type="protein sequence ID" value="HGE75739.1"/>
    <property type="molecule type" value="Genomic_DNA"/>
</dbReference>
<feature type="domain" description="ABC transmembrane type-1" evidence="8">
    <location>
        <begin position="98"/>
        <end position="329"/>
    </location>
</feature>
<dbReference type="PANTHER" id="PTHR43163">
    <property type="entry name" value="DIPEPTIDE TRANSPORT SYSTEM PERMEASE PROTEIN DPPB-RELATED"/>
    <property type="match status" value="1"/>
</dbReference>
<comment type="similarity">
    <text evidence="7">Belongs to the binding-protein-dependent transport system permease family.</text>
</comment>
<evidence type="ECO:0000256" key="4">
    <source>
        <dbReference type="ARBA" id="ARBA00022692"/>
    </source>
</evidence>
<protein>
    <submittedName>
        <fullName evidence="9">ABC transporter permease</fullName>
    </submittedName>
</protein>
<gene>
    <name evidence="9" type="ORF">ENX73_06420</name>
</gene>
<proteinExistence type="inferred from homology"/>
<dbReference type="GO" id="GO:0055085">
    <property type="term" value="P:transmembrane transport"/>
    <property type="evidence" value="ECO:0007669"/>
    <property type="project" value="InterPro"/>
</dbReference>
<sequence length="343" mass="37845">MLSFIMRRLLLLPVTILGLTLLIFLFMSALSPYQLLSTYVSNPRQLQGGAAKTLIKQYGLDKPFYIKYVNYLDQIIHGNLGWSVTLNEPVTETIVQRFPATIELAIYAIIPIIFIGIWLGVVAAVHHNGFIDQILRVVALIGYSVPAFVLGLVLLFIFYGVLGWLPPGRLGLSFDMIYNSPVFHHYTGLVTIDALLNGRIWMFLDAIKHLIDPVITLSFLSWAGLLRITRSSMLESLGQDYVRTARAKGLSENVVINKHARRNALIPATTVAGLMFIGILGGVVITETIFNFPGIGSLMAQASEQLDYATVLGLTLVYGLVTVIGNLIVDVSYALIDPRVRLG</sequence>
<dbReference type="SUPFAM" id="SSF161098">
    <property type="entry name" value="MetI-like"/>
    <property type="match status" value="1"/>
</dbReference>
<keyword evidence="3" id="KW-1003">Cell membrane</keyword>
<evidence type="ECO:0000256" key="5">
    <source>
        <dbReference type="ARBA" id="ARBA00022989"/>
    </source>
</evidence>
<dbReference type="Pfam" id="PF00528">
    <property type="entry name" value="BPD_transp_1"/>
    <property type="match status" value="1"/>
</dbReference>
<dbReference type="InterPro" id="IPR045621">
    <property type="entry name" value="BPD_transp_1_N"/>
</dbReference>
<dbReference type="GO" id="GO:0005886">
    <property type="term" value="C:plasma membrane"/>
    <property type="evidence" value="ECO:0007669"/>
    <property type="project" value="UniProtKB-SubCell"/>
</dbReference>
<organism evidence="9">
    <name type="scientific">Mesoaciditoga lauensis</name>
    <dbReference type="NCBI Taxonomy" id="1495039"/>
    <lineage>
        <taxon>Bacteria</taxon>
        <taxon>Thermotogati</taxon>
        <taxon>Thermotogota</taxon>
        <taxon>Thermotogae</taxon>
        <taxon>Mesoaciditogales</taxon>
        <taxon>Mesoaciditogaceae</taxon>
        <taxon>Mesoaciditoga</taxon>
    </lineage>
</organism>
<evidence type="ECO:0000259" key="8">
    <source>
        <dbReference type="PROSITE" id="PS50928"/>
    </source>
</evidence>
<evidence type="ECO:0000256" key="2">
    <source>
        <dbReference type="ARBA" id="ARBA00022448"/>
    </source>
</evidence>
<comment type="caution">
    <text evidence="9">The sequence shown here is derived from an EMBL/GenBank/DDBJ whole genome shotgun (WGS) entry which is preliminary data.</text>
</comment>
<feature type="transmembrane region" description="Helical" evidence="7">
    <location>
        <begin position="137"/>
        <end position="162"/>
    </location>
</feature>
<keyword evidence="5 7" id="KW-1133">Transmembrane helix</keyword>
<keyword evidence="6 7" id="KW-0472">Membrane</keyword>
<dbReference type="InterPro" id="IPR000515">
    <property type="entry name" value="MetI-like"/>
</dbReference>
<dbReference type="InterPro" id="IPR035906">
    <property type="entry name" value="MetI-like_sf"/>
</dbReference>
<name>A0A7V3VT53_9BACT</name>
<evidence type="ECO:0000256" key="7">
    <source>
        <dbReference type="RuleBase" id="RU363032"/>
    </source>
</evidence>